<proteinExistence type="inferred from homology"/>
<evidence type="ECO:0000259" key="10">
    <source>
        <dbReference type="Pfam" id="PF00483"/>
    </source>
</evidence>
<dbReference type="InterPro" id="IPR011831">
    <property type="entry name" value="ADP-Glc_PPase"/>
</dbReference>
<dbReference type="PROSITE" id="PS00808">
    <property type="entry name" value="ADP_GLC_PYROPHOSPH_1"/>
    <property type="match status" value="1"/>
</dbReference>
<keyword evidence="7 9" id="KW-0320">Glycogen biosynthesis</keyword>
<dbReference type="PANTHER" id="PTHR43523:SF2">
    <property type="entry name" value="GLUCOSE-1-PHOSPHATE ADENYLYLTRANSFERASE"/>
    <property type="match status" value="1"/>
</dbReference>
<dbReference type="EC" id="2.7.7.27" evidence="9"/>
<protein>
    <recommendedName>
        <fullName evidence="9">Glucose-1-phosphate adenylyltransferase</fullName>
        <ecNumber evidence="9">2.7.7.27</ecNumber>
    </recommendedName>
    <alternativeName>
        <fullName evidence="9">ADP-glucose pyrophosphorylase</fullName>
        <shortName evidence="9">ADPGlc PPase</shortName>
    </alternativeName>
    <alternativeName>
        <fullName evidence="9">ADP-glucose synthase</fullName>
    </alternativeName>
</protein>
<dbReference type="NCBIfam" id="NF002023">
    <property type="entry name" value="PRK00844.1"/>
    <property type="match status" value="1"/>
</dbReference>
<dbReference type="Proteomes" id="UP000480222">
    <property type="component" value="Unassembled WGS sequence"/>
</dbReference>
<evidence type="ECO:0000256" key="8">
    <source>
        <dbReference type="ARBA" id="ARBA00023277"/>
    </source>
</evidence>
<feature type="domain" description="Nucleotidyl transferase" evidence="10">
    <location>
        <begin position="31"/>
        <end position="298"/>
    </location>
</feature>
<dbReference type="PROSITE" id="PS00809">
    <property type="entry name" value="ADP_GLC_PYROPHOSPH_2"/>
    <property type="match status" value="1"/>
</dbReference>
<dbReference type="Pfam" id="PF00483">
    <property type="entry name" value="NTP_transferase"/>
    <property type="match status" value="1"/>
</dbReference>
<evidence type="ECO:0000256" key="7">
    <source>
        <dbReference type="ARBA" id="ARBA00023056"/>
    </source>
</evidence>
<dbReference type="InterPro" id="IPR029044">
    <property type="entry name" value="Nucleotide-diphossugar_trans"/>
</dbReference>
<dbReference type="InterPro" id="IPR056818">
    <property type="entry name" value="GlmU/GlgC-like_hexapep"/>
</dbReference>
<accession>A0A811G6N1</accession>
<dbReference type="Pfam" id="PF24894">
    <property type="entry name" value="Hexapep_GlmU"/>
    <property type="match status" value="1"/>
</dbReference>
<dbReference type="HAMAP" id="MF_00624">
    <property type="entry name" value="GlgC"/>
    <property type="match status" value="1"/>
</dbReference>
<keyword evidence="3 9" id="KW-0808">Transferase</keyword>
<comment type="function">
    <text evidence="9">Involved in the biosynthesis of ADP-glucose, a building block required for the elongation reactions to produce glycogen. Catalyzes the reaction between ATP and alpha-D-glucose 1-phosphate (G1P) to produce pyrophosphate and ADP-Glc.</text>
</comment>
<keyword evidence="8 9" id="KW-0119">Carbohydrate metabolism</keyword>
<feature type="domain" description="Glucose-1-phosphate adenylyltransferase/Bifunctional protein GlmU-like C-terminal hexapeptide" evidence="11">
    <location>
        <begin position="323"/>
        <end position="421"/>
    </location>
</feature>
<dbReference type="GO" id="GO:0008878">
    <property type="term" value="F:glucose-1-phosphate adenylyltransferase activity"/>
    <property type="evidence" value="ECO:0007669"/>
    <property type="project" value="UniProtKB-UniRule"/>
</dbReference>
<keyword evidence="6 9" id="KW-0067">ATP-binding</keyword>
<comment type="catalytic activity">
    <reaction evidence="9">
        <text>alpha-D-glucose 1-phosphate + ATP + H(+) = ADP-alpha-D-glucose + diphosphate</text>
        <dbReference type="Rhea" id="RHEA:12120"/>
        <dbReference type="ChEBI" id="CHEBI:15378"/>
        <dbReference type="ChEBI" id="CHEBI:30616"/>
        <dbReference type="ChEBI" id="CHEBI:33019"/>
        <dbReference type="ChEBI" id="CHEBI:57498"/>
        <dbReference type="ChEBI" id="CHEBI:58601"/>
        <dbReference type="EC" id="2.7.7.27"/>
    </reaction>
</comment>
<evidence type="ECO:0000256" key="2">
    <source>
        <dbReference type="ARBA" id="ARBA00022600"/>
    </source>
</evidence>
<sequence>MFLCLIVGKPARGTEILDRLGFVRSKQNVLAIVLAGGEGKRLFPLTEDRAKPAVPFGGTYRLIDFVLSNLVNAGYLKICVLTQYKSHSLDRHISQAWQFSGPTSQYIASVPAQQRLGKRWYMGSADAILQSLNLVYDERPDYVLVFGADHVYRMDPEQMVADHIASGKAVTVAGIRVPRSEASAFGCIQADENNNITEFLEKPADPPGTPDDPSMTFASMGNYVFSTDALIQALKEDENNPDSEHDMGGDIIPYFVSMGQANVYDFNKNVVPGSTDRDRAYWRDVGTIDAFYEAHMDLISVHPVFNLYNQQWPIRSTERGDLPPAKFVQGGIAQASMVAQGSIVSGSTVRNSVVSTDVVVEEGATVEGSVIMPGVRIGKGAVVRHCILDKNVVVSDGQVIGVDRERDEQRFQISPGGVVVVGKNFVV</sequence>
<dbReference type="Gene3D" id="2.160.10.10">
    <property type="entry name" value="Hexapeptide repeat proteins"/>
    <property type="match status" value="1"/>
</dbReference>
<evidence type="ECO:0000256" key="4">
    <source>
        <dbReference type="ARBA" id="ARBA00022695"/>
    </source>
</evidence>
<dbReference type="AlphaFoldDB" id="A0A811G6N1"/>
<comment type="subunit">
    <text evidence="9">Homotetramer.</text>
</comment>
<comment type="similarity">
    <text evidence="1 9">Belongs to the bacterial/plant glucose-1-phosphate adenylyltransferase family.</text>
</comment>
<dbReference type="CDD" id="cd04651">
    <property type="entry name" value="LbH_G1P_AT_C"/>
    <property type="match status" value="1"/>
</dbReference>
<keyword evidence="2 9" id="KW-0321">Glycogen metabolism</keyword>
<dbReference type="CDD" id="cd02508">
    <property type="entry name" value="ADP_Glucose_PP"/>
    <property type="match status" value="1"/>
</dbReference>
<feature type="binding site" evidence="9">
    <location>
        <begin position="201"/>
        <end position="202"/>
    </location>
    <ligand>
        <name>alpha-D-glucose 1-phosphate</name>
        <dbReference type="ChEBI" id="CHEBI:58601"/>
    </ligand>
</feature>
<feature type="binding site" evidence="9">
    <location>
        <position position="219"/>
    </location>
    <ligand>
        <name>alpha-D-glucose 1-phosphate</name>
        <dbReference type="ChEBI" id="CHEBI:58601"/>
    </ligand>
</feature>
<evidence type="ECO:0000256" key="6">
    <source>
        <dbReference type="ARBA" id="ARBA00022840"/>
    </source>
</evidence>
<dbReference type="GO" id="GO:0005524">
    <property type="term" value="F:ATP binding"/>
    <property type="evidence" value="ECO:0007669"/>
    <property type="project" value="UniProtKB-KW"/>
</dbReference>
<dbReference type="UniPathway" id="UPA00164"/>
<evidence type="ECO:0000256" key="1">
    <source>
        <dbReference type="ARBA" id="ARBA00010443"/>
    </source>
</evidence>
<dbReference type="SUPFAM" id="SSF53448">
    <property type="entry name" value="Nucleotide-diphospho-sugar transferases"/>
    <property type="match status" value="1"/>
</dbReference>
<feature type="site" description="Could play a key role in the communication between the regulatory and the substrate sites" evidence="9">
    <location>
        <position position="120"/>
    </location>
</feature>
<organism evidence="12 13">
    <name type="scientific">Corynebacterium diphtheriae</name>
    <dbReference type="NCBI Taxonomy" id="1717"/>
    <lineage>
        <taxon>Bacteria</taxon>
        <taxon>Bacillati</taxon>
        <taxon>Actinomycetota</taxon>
        <taxon>Actinomycetes</taxon>
        <taxon>Mycobacteriales</taxon>
        <taxon>Corynebacteriaceae</taxon>
        <taxon>Corynebacterium</taxon>
    </lineage>
</organism>
<comment type="pathway">
    <text evidence="9">Glycan biosynthesis; glycogen biosynthesis.</text>
</comment>
<gene>
    <name evidence="9" type="primary">glgC</name>
    <name evidence="12" type="ORF">CIP107547_01173</name>
</gene>
<feature type="binding site" evidence="9">
    <location>
        <position position="121"/>
    </location>
    <ligand>
        <name>alpha-D-glucose 1-phosphate</name>
        <dbReference type="ChEBI" id="CHEBI:58601"/>
    </ligand>
</feature>
<dbReference type="NCBIfam" id="NF001947">
    <property type="entry name" value="PRK00725.1"/>
    <property type="match status" value="1"/>
</dbReference>
<dbReference type="InterPro" id="IPR005835">
    <property type="entry name" value="NTP_transferase_dom"/>
</dbReference>
<dbReference type="InterPro" id="IPR011004">
    <property type="entry name" value="Trimer_LpxA-like_sf"/>
</dbReference>
<dbReference type="PANTHER" id="PTHR43523">
    <property type="entry name" value="GLUCOSE-1-PHOSPHATE ADENYLYLTRANSFERASE-RELATED"/>
    <property type="match status" value="1"/>
</dbReference>
<dbReference type="GO" id="GO:0005978">
    <property type="term" value="P:glycogen biosynthetic process"/>
    <property type="evidence" value="ECO:0007669"/>
    <property type="project" value="UniProtKB-UniRule"/>
</dbReference>
<dbReference type="EMBL" id="CADDAV010000015">
    <property type="protein sequence ID" value="CAB0599423.1"/>
    <property type="molecule type" value="Genomic_DNA"/>
</dbReference>
<keyword evidence="4 9" id="KW-0548">Nucleotidyltransferase</keyword>
<dbReference type="SUPFAM" id="SSF51161">
    <property type="entry name" value="Trimeric LpxA-like enzymes"/>
    <property type="match status" value="1"/>
</dbReference>
<evidence type="ECO:0000259" key="11">
    <source>
        <dbReference type="Pfam" id="PF24894"/>
    </source>
</evidence>
<evidence type="ECO:0000256" key="5">
    <source>
        <dbReference type="ARBA" id="ARBA00022741"/>
    </source>
</evidence>
<dbReference type="PROSITE" id="PS00810">
    <property type="entry name" value="ADP_GLC_PYROPHOSPH_3"/>
    <property type="match status" value="1"/>
</dbReference>
<name>A0A811G6N1_CORDP</name>
<evidence type="ECO:0000313" key="12">
    <source>
        <dbReference type="EMBL" id="CAB0599423.1"/>
    </source>
</evidence>
<evidence type="ECO:0000256" key="3">
    <source>
        <dbReference type="ARBA" id="ARBA00022679"/>
    </source>
</evidence>
<keyword evidence="5 9" id="KW-0547">Nucleotide-binding</keyword>
<dbReference type="InterPro" id="IPR005836">
    <property type="entry name" value="ADP_Glu_pyroP_CS"/>
</dbReference>
<dbReference type="Gene3D" id="3.90.550.10">
    <property type="entry name" value="Spore Coat Polysaccharide Biosynthesis Protein SpsA, Chain A"/>
    <property type="match status" value="1"/>
</dbReference>
<feature type="site" description="Could play a key role in the communication between the regulatory and the substrate sites" evidence="9">
    <location>
        <position position="83"/>
    </location>
</feature>
<comment type="caution">
    <text evidence="12">The sequence shown here is derived from an EMBL/GenBank/DDBJ whole genome shotgun (WGS) entry which is preliminary data.</text>
</comment>
<feature type="binding site" evidence="9">
    <location>
        <position position="186"/>
    </location>
    <ligand>
        <name>alpha-D-glucose 1-phosphate</name>
        <dbReference type="ChEBI" id="CHEBI:58601"/>
    </ligand>
</feature>
<evidence type="ECO:0000313" key="13">
    <source>
        <dbReference type="Proteomes" id="UP000480222"/>
    </source>
</evidence>
<evidence type="ECO:0000256" key="9">
    <source>
        <dbReference type="HAMAP-Rule" id="MF_00624"/>
    </source>
</evidence>
<reference evidence="12 13" key="1">
    <citation type="submission" date="2020-02" db="EMBL/GenBank/DDBJ databases">
        <authorList>
            <person name="Brisse S."/>
        </authorList>
    </citation>
    <scope>NUCLEOTIDE SEQUENCE [LARGE SCALE GENOMIC DNA]</scope>
    <source>
        <strain evidence="12">CIP107547</strain>
    </source>
</reference>
<dbReference type="InterPro" id="IPR023049">
    <property type="entry name" value="GlgC_bac"/>
</dbReference>
<dbReference type="NCBIfam" id="TIGR02091">
    <property type="entry name" value="glgC"/>
    <property type="match status" value="1"/>
</dbReference>